<organism evidence="2 3">
    <name type="scientific">Euplotes crassus</name>
    <dbReference type="NCBI Taxonomy" id="5936"/>
    <lineage>
        <taxon>Eukaryota</taxon>
        <taxon>Sar</taxon>
        <taxon>Alveolata</taxon>
        <taxon>Ciliophora</taxon>
        <taxon>Intramacronucleata</taxon>
        <taxon>Spirotrichea</taxon>
        <taxon>Hypotrichia</taxon>
        <taxon>Euplotida</taxon>
        <taxon>Euplotidae</taxon>
        <taxon>Moneuplotes</taxon>
    </lineage>
</organism>
<feature type="domain" description="PH" evidence="1">
    <location>
        <begin position="1"/>
        <end position="83"/>
    </location>
</feature>
<reference evidence="2" key="1">
    <citation type="submission" date="2023-07" db="EMBL/GenBank/DDBJ databases">
        <authorList>
            <consortium name="AG Swart"/>
            <person name="Singh M."/>
            <person name="Singh A."/>
            <person name="Seah K."/>
            <person name="Emmerich C."/>
        </authorList>
    </citation>
    <scope>NUCLEOTIDE SEQUENCE</scope>
    <source>
        <strain evidence="2">DP1</strain>
    </source>
</reference>
<dbReference type="EMBL" id="CAMPGE010009750">
    <property type="protein sequence ID" value="CAI2368613.1"/>
    <property type="molecule type" value="Genomic_DNA"/>
</dbReference>
<dbReference type="InterPro" id="IPR011993">
    <property type="entry name" value="PH-like_dom_sf"/>
</dbReference>
<dbReference type="AlphaFoldDB" id="A0AAD1UJY6"/>
<dbReference type="Proteomes" id="UP001295684">
    <property type="component" value="Unassembled WGS sequence"/>
</dbReference>
<dbReference type="PANTHER" id="PTHR47112">
    <property type="entry name" value="PX DOMAIN-CONTAINING PROTEIN"/>
    <property type="match status" value="1"/>
</dbReference>
<dbReference type="SUPFAM" id="SSF54001">
    <property type="entry name" value="Cysteine proteinases"/>
    <property type="match status" value="1"/>
</dbReference>
<proteinExistence type="predicted"/>
<comment type="caution">
    <text evidence="2">The sequence shown here is derived from an EMBL/GenBank/DDBJ whole genome shotgun (WGS) entry which is preliminary data.</text>
</comment>
<accession>A0AAD1UJY6</accession>
<dbReference type="Gene3D" id="3.90.1720.10">
    <property type="entry name" value="endopeptidase domain like (from Nostoc punctiforme)"/>
    <property type="match status" value="1"/>
</dbReference>
<dbReference type="InterPro" id="IPR001849">
    <property type="entry name" value="PH_domain"/>
</dbReference>
<evidence type="ECO:0000259" key="1">
    <source>
        <dbReference type="PROSITE" id="PS50003"/>
    </source>
</evidence>
<evidence type="ECO:0000313" key="2">
    <source>
        <dbReference type="EMBL" id="CAI2368613.1"/>
    </source>
</evidence>
<dbReference type="SUPFAM" id="SSF50729">
    <property type="entry name" value="PH domain-like"/>
    <property type="match status" value="1"/>
</dbReference>
<sequence>MKGWQRRFVVLSDSRLRYYKKLNDPRPVGIINLSLVDATLEISDKKKLRFGICVKGCKRIFRFKARTQEERNQWCSAFIKSIERNESIEKDSYLLQESRFWKNCDRVNEVTFLNEADSGDILLFTGKTVISGITRKITNSHYDHVAMVLTFLEDDEIYFLESTASGVHVTTWTELKTYVDELYSKVVWRKLYCERDDDFCEVLGTFINAVDNMGYKISISKLLRRRSLMPRESEVLDQNRIVDKNRTFFCSELIAKAYKTLGLLISTRSCTTIYPKHFSSKKNLELTNASLGEELRITF</sequence>
<name>A0AAD1UJY6_EUPCR</name>
<dbReference type="Pfam" id="PF00169">
    <property type="entry name" value="PH"/>
    <property type="match status" value="1"/>
</dbReference>
<keyword evidence="3" id="KW-1185">Reference proteome</keyword>
<dbReference type="InterPro" id="IPR038765">
    <property type="entry name" value="Papain-like_cys_pep_sf"/>
</dbReference>
<dbReference type="SMART" id="SM00233">
    <property type="entry name" value="PH"/>
    <property type="match status" value="1"/>
</dbReference>
<evidence type="ECO:0000313" key="3">
    <source>
        <dbReference type="Proteomes" id="UP001295684"/>
    </source>
</evidence>
<protein>
    <recommendedName>
        <fullName evidence="1">PH domain-containing protein</fullName>
    </recommendedName>
</protein>
<dbReference type="Gene3D" id="2.30.29.30">
    <property type="entry name" value="Pleckstrin-homology domain (PH domain)/Phosphotyrosine-binding domain (PTB)"/>
    <property type="match status" value="1"/>
</dbReference>
<dbReference type="PROSITE" id="PS50003">
    <property type="entry name" value="PH_DOMAIN"/>
    <property type="match status" value="1"/>
</dbReference>
<gene>
    <name evidence="2" type="ORF">ECRASSUSDP1_LOCUS9909</name>
</gene>
<dbReference type="PANTHER" id="PTHR47112:SF1">
    <property type="entry name" value="PX DOMAIN-CONTAINING PROTEIN"/>
    <property type="match status" value="1"/>
</dbReference>